<evidence type="ECO:0000313" key="4">
    <source>
        <dbReference type="Proteomes" id="UP000077363"/>
    </source>
</evidence>
<dbReference type="Proteomes" id="UP000077363">
    <property type="component" value="Chromosome"/>
</dbReference>
<dbReference type="SMART" id="SM00245">
    <property type="entry name" value="TSPc"/>
    <property type="match status" value="1"/>
</dbReference>
<dbReference type="PATRIC" id="fig|1182568.3.peg.2709"/>
<dbReference type="GO" id="GO:0030288">
    <property type="term" value="C:outer membrane-bounded periplasmic space"/>
    <property type="evidence" value="ECO:0007669"/>
    <property type="project" value="TreeGrafter"/>
</dbReference>
<dbReference type="EMBL" id="CP011387">
    <property type="protein sequence ID" value="ANE44546.1"/>
    <property type="molecule type" value="Genomic_DNA"/>
</dbReference>
<feature type="chain" id="PRO_5008000616" evidence="1">
    <location>
        <begin position="37"/>
        <end position="460"/>
    </location>
</feature>
<evidence type="ECO:0000256" key="1">
    <source>
        <dbReference type="SAM" id="SignalP"/>
    </source>
</evidence>
<dbReference type="SUPFAM" id="SSF50156">
    <property type="entry name" value="PDZ domain-like"/>
    <property type="match status" value="1"/>
</dbReference>
<dbReference type="Gene3D" id="3.30.750.44">
    <property type="match status" value="1"/>
</dbReference>
<dbReference type="Pfam" id="PF03572">
    <property type="entry name" value="Peptidase_S41"/>
    <property type="match status" value="1"/>
</dbReference>
<evidence type="ECO:0000259" key="2">
    <source>
        <dbReference type="SMART" id="SM00245"/>
    </source>
</evidence>
<dbReference type="GO" id="GO:0007165">
    <property type="term" value="P:signal transduction"/>
    <property type="evidence" value="ECO:0007669"/>
    <property type="project" value="TreeGrafter"/>
</dbReference>
<dbReference type="SUPFAM" id="SSF52096">
    <property type="entry name" value="ClpP/crotonase"/>
    <property type="match status" value="1"/>
</dbReference>
<dbReference type="Gene3D" id="3.90.226.10">
    <property type="entry name" value="2-enoyl-CoA Hydratase, Chain A, domain 1"/>
    <property type="match status" value="1"/>
</dbReference>
<keyword evidence="3" id="KW-0645">Protease</keyword>
<dbReference type="GO" id="GO:0004175">
    <property type="term" value="F:endopeptidase activity"/>
    <property type="evidence" value="ECO:0007669"/>
    <property type="project" value="TreeGrafter"/>
</dbReference>
<reference evidence="3 4" key="1">
    <citation type="submission" date="2015-01" db="EMBL/GenBank/DDBJ databases">
        <title>Deinococcus puniceus/DY1/ whole genome sequencing.</title>
        <authorList>
            <person name="Kim M.K."/>
            <person name="Srinivasan S."/>
            <person name="Lee J.-J."/>
        </authorList>
    </citation>
    <scope>NUCLEOTIDE SEQUENCE [LARGE SCALE GENOMIC DNA]</scope>
    <source>
        <strain evidence="3 4">DY1</strain>
    </source>
</reference>
<keyword evidence="4" id="KW-1185">Reference proteome</keyword>
<dbReference type="PANTHER" id="PTHR32060:SF30">
    <property type="entry name" value="CARBOXY-TERMINAL PROCESSING PROTEASE CTPA"/>
    <property type="match status" value="1"/>
</dbReference>
<accession>A0A172TC66</accession>
<dbReference type="Gene3D" id="2.30.42.10">
    <property type="match status" value="1"/>
</dbReference>
<gene>
    <name evidence="3" type="ORF">SU48_13110</name>
</gene>
<organism evidence="3 4">
    <name type="scientific">Deinococcus puniceus</name>
    <dbReference type="NCBI Taxonomy" id="1182568"/>
    <lineage>
        <taxon>Bacteria</taxon>
        <taxon>Thermotogati</taxon>
        <taxon>Deinococcota</taxon>
        <taxon>Deinococci</taxon>
        <taxon>Deinococcales</taxon>
        <taxon>Deinococcaceae</taxon>
        <taxon>Deinococcus</taxon>
    </lineage>
</organism>
<keyword evidence="1" id="KW-0732">Signal</keyword>
<dbReference type="AlphaFoldDB" id="A0A172TC66"/>
<sequence>MKTPQRRSPSAIRSALSPALKLSLSLSLMFSLPALAQPGVGRSSGQFSGQSAAAVSPAQAVFDQVNRLLQNSYGGLSTVDRVGLTRDYQTRLDAVCAPTPTDCAAEKAYPVIEAELTALDDEHTFFQNPEDFEEFVASATGGNRRQFGVKLALLDGQQRVVLEVVPNSVAEAAGLLRGDVLSTLDGKPYTYDALRSAREAGRPIALGVSTRGVERIVNLTSQESSTRDLPRISYVASATGAEDVAVLRIPTFISGGGVAQGVHDLVGQARARGVRGVVVDLRGNGGGSLSECDGAVSAFVPSFTRVARSAEGNSRTLVSRGARVEAGRTSGIVTNPQLWTGPLSVLVDGGSASCSEFFAFEIQNAARGPVLGEVTAGVGNTATRVFPVGEDAALQLTILNYAKPDGTPYPTRLTPDIADEQDEADIRLLTEGRDELLNLGVKALDGAPMLSQDRVQPGSP</sequence>
<dbReference type="RefSeq" id="WP_064015634.1">
    <property type="nucleotide sequence ID" value="NZ_CP011387.1"/>
</dbReference>
<feature type="domain" description="Tail specific protease" evidence="2">
    <location>
        <begin position="212"/>
        <end position="420"/>
    </location>
</feature>
<keyword evidence="3" id="KW-0378">Hydrolase</keyword>
<dbReference type="CDD" id="cd06567">
    <property type="entry name" value="Peptidase_S41"/>
    <property type="match status" value="1"/>
</dbReference>
<feature type="signal peptide" evidence="1">
    <location>
        <begin position="1"/>
        <end position="36"/>
    </location>
</feature>
<dbReference type="GO" id="GO:0006508">
    <property type="term" value="P:proteolysis"/>
    <property type="evidence" value="ECO:0007669"/>
    <property type="project" value="UniProtKB-KW"/>
</dbReference>
<protein>
    <submittedName>
        <fullName evidence="3">Protease</fullName>
    </submittedName>
</protein>
<proteinExistence type="predicted"/>
<dbReference type="PANTHER" id="PTHR32060">
    <property type="entry name" value="TAIL-SPECIFIC PROTEASE"/>
    <property type="match status" value="1"/>
</dbReference>
<dbReference type="InterPro" id="IPR036034">
    <property type="entry name" value="PDZ_sf"/>
</dbReference>
<dbReference type="GO" id="GO:0008236">
    <property type="term" value="F:serine-type peptidase activity"/>
    <property type="evidence" value="ECO:0007669"/>
    <property type="project" value="InterPro"/>
</dbReference>
<dbReference type="InterPro" id="IPR005151">
    <property type="entry name" value="Tail-specific_protease"/>
</dbReference>
<dbReference type="STRING" id="1182568.SU48_13110"/>
<dbReference type="InterPro" id="IPR029045">
    <property type="entry name" value="ClpP/crotonase-like_dom_sf"/>
</dbReference>
<dbReference type="KEGG" id="dpu:SU48_13110"/>
<name>A0A172TC66_9DEIO</name>
<evidence type="ECO:0000313" key="3">
    <source>
        <dbReference type="EMBL" id="ANE44546.1"/>
    </source>
</evidence>